<feature type="region of interest" description="Disordered" evidence="1">
    <location>
        <begin position="51"/>
        <end position="83"/>
    </location>
</feature>
<keyword evidence="3" id="KW-1185">Reference proteome</keyword>
<protein>
    <submittedName>
        <fullName evidence="2">Uncharacterized protein</fullName>
    </submittedName>
</protein>
<reference evidence="2" key="1">
    <citation type="journal article" date="2020" name="Stud. Mycol.">
        <title>101 Dothideomycetes genomes: a test case for predicting lifestyles and emergence of pathogens.</title>
        <authorList>
            <person name="Haridas S."/>
            <person name="Albert R."/>
            <person name="Binder M."/>
            <person name="Bloem J."/>
            <person name="Labutti K."/>
            <person name="Salamov A."/>
            <person name="Andreopoulos B."/>
            <person name="Baker S."/>
            <person name="Barry K."/>
            <person name="Bills G."/>
            <person name="Bluhm B."/>
            <person name="Cannon C."/>
            <person name="Castanera R."/>
            <person name="Culley D."/>
            <person name="Daum C."/>
            <person name="Ezra D."/>
            <person name="Gonzalez J."/>
            <person name="Henrissat B."/>
            <person name="Kuo A."/>
            <person name="Liang C."/>
            <person name="Lipzen A."/>
            <person name="Lutzoni F."/>
            <person name="Magnuson J."/>
            <person name="Mondo S."/>
            <person name="Nolan M."/>
            <person name="Ohm R."/>
            <person name="Pangilinan J."/>
            <person name="Park H.-J."/>
            <person name="Ramirez L."/>
            <person name="Alfaro M."/>
            <person name="Sun H."/>
            <person name="Tritt A."/>
            <person name="Yoshinaga Y."/>
            <person name="Zwiers L.-H."/>
            <person name="Turgeon B."/>
            <person name="Goodwin S."/>
            <person name="Spatafora J."/>
            <person name="Crous P."/>
            <person name="Grigoriev I."/>
        </authorList>
    </citation>
    <scope>NUCLEOTIDE SEQUENCE</scope>
    <source>
        <strain evidence="2">CBS 130266</strain>
    </source>
</reference>
<comment type="caution">
    <text evidence="2">The sequence shown here is derived from an EMBL/GenBank/DDBJ whole genome shotgun (WGS) entry which is preliminary data.</text>
</comment>
<dbReference type="AlphaFoldDB" id="A0A9P4NQB1"/>
<name>A0A9P4NQB1_9PEZI</name>
<evidence type="ECO:0000313" key="3">
    <source>
        <dbReference type="Proteomes" id="UP000800235"/>
    </source>
</evidence>
<dbReference type="EMBL" id="MU007041">
    <property type="protein sequence ID" value="KAF2430105.1"/>
    <property type="molecule type" value="Genomic_DNA"/>
</dbReference>
<organism evidence="2 3">
    <name type="scientific">Tothia fuscella</name>
    <dbReference type="NCBI Taxonomy" id="1048955"/>
    <lineage>
        <taxon>Eukaryota</taxon>
        <taxon>Fungi</taxon>
        <taxon>Dikarya</taxon>
        <taxon>Ascomycota</taxon>
        <taxon>Pezizomycotina</taxon>
        <taxon>Dothideomycetes</taxon>
        <taxon>Pleosporomycetidae</taxon>
        <taxon>Venturiales</taxon>
        <taxon>Cylindrosympodiaceae</taxon>
        <taxon>Tothia</taxon>
    </lineage>
</organism>
<accession>A0A9P4NQB1</accession>
<feature type="compositionally biased region" description="Basic and acidic residues" evidence="1">
    <location>
        <begin position="67"/>
        <end position="83"/>
    </location>
</feature>
<gene>
    <name evidence="2" type="ORF">EJ08DRAFT_697650</name>
</gene>
<dbReference type="Proteomes" id="UP000800235">
    <property type="component" value="Unassembled WGS sequence"/>
</dbReference>
<evidence type="ECO:0000256" key="1">
    <source>
        <dbReference type="SAM" id="MobiDB-lite"/>
    </source>
</evidence>
<evidence type="ECO:0000313" key="2">
    <source>
        <dbReference type="EMBL" id="KAF2430105.1"/>
    </source>
</evidence>
<sequence>MSNFMPSQATGYVPANLGYNSQFPALNPNPWAPASPWRFYTSPPYDYHSFHPYHPDTSSQTDGAPPRGRDAKRQEKLAKDRELARKTRLKEWEADRLARRGTVAANERGLESPRGLGTVTGDATTENPYTAKRRGRRVSTGAVGGGRRPSRNPINVVMRRTTMRNRFADVRATSANPTVAKLAEANTYDTDTYDADNYDCRQLRLPTTTIADNYGTDEL</sequence>
<feature type="region of interest" description="Disordered" evidence="1">
    <location>
        <begin position="110"/>
        <end position="153"/>
    </location>
</feature>
<proteinExistence type="predicted"/>